<keyword evidence="4" id="KW-0010">Activator</keyword>
<dbReference type="OrthoDB" id="1854899at2759"/>
<evidence type="ECO:0000256" key="2">
    <source>
        <dbReference type="ARBA" id="ARBA00010743"/>
    </source>
</evidence>
<accession>A0A8H3J441</accession>
<comment type="similarity">
    <text evidence="2 4">Belongs to the Mediator complex subunit 20 family.</text>
</comment>
<gene>
    <name evidence="4" type="primary">MED20</name>
    <name evidence="5" type="ORF">ALECFALPRED_008471</name>
</gene>
<sequence length="250" mass="26634">MPVTALYFLPASSPDSNPTQDILAKLTSHYDPSPLLPWTLSHRIFREVPSAQLPVQSSSSLTNGVDKAKSSGPRFLQILNLSHHAPRTFVAITSAHSASQTRAGTPASSNISAEAASGEPATIVSIPAGPPSEEFIQLVVSKFGPLWQQRQILSLGNGHAFEVGDFRVRVGELRQGGSGGGQMGRGAVCEVTCVGEEAEQGKDGWEAGEAVVKGFWEGLALHGAREVYWVPGLGDGEGTIRQWCEILRPR</sequence>
<comment type="subunit">
    <text evidence="4">Component of the Mediator complex.</text>
</comment>
<dbReference type="GO" id="GO:0016592">
    <property type="term" value="C:mediator complex"/>
    <property type="evidence" value="ECO:0007669"/>
    <property type="project" value="InterPro"/>
</dbReference>
<dbReference type="GO" id="GO:0006357">
    <property type="term" value="P:regulation of transcription by RNA polymerase II"/>
    <property type="evidence" value="ECO:0007669"/>
    <property type="project" value="InterPro"/>
</dbReference>
<dbReference type="EMBL" id="CAJPDR010000590">
    <property type="protein sequence ID" value="CAF9940163.1"/>
    <property type="molecule type" value="Genomic_DNA"/>
</dbReference>
<dbReference type="GO" id="GO:0003712">
    <property type="term" value="F:transcription coregulator activity"/>
    <property type="evidence" value="ECO:0007669"/>
    <property type="project" value="InterPro"/>
</dbReference>
<name>A0A8H3J441_9LECA</name>
<evidence type="ECO:0000256" key="4">
    <source>
        <dbReference type="RuleBase" id="RU364152"/>
    </source>
</evidence>
<keyword evidence="4" id="KW-0805">Transcription regulation</keyword>
<comment type="function">
    <text evidence="4">Component of the Mediator complex, a coactivator involved in the regulated transcription of nearly all RNA polymerase II-dependent genes. Mediator functions as a bridge to convey information from gene-specific regulatory proteins to the basal RNA polymerase II transcription machinery. Mediator is recruited to promoters by direct interactions with regulatory proteins and serves as a scaffold for the assembly of a functional preinitiation complex with RNA polymerase II and the general transcription factors.</text>
</comment>
<keyword evidence="4" id="KW-0804">Transcription</keyword>
<keyword evidence="3 4" id="KW-0539">Nucleus</keyword>
<protein>
    <recommendedName>
        <fullName evidence="4">Mediator of RNA polymerase II transcription subunit 20</fullName>
    </recommendedName>
    <alternativeName>
        <fullName evidence="4">Mediator complex subunit 20</fullName>
    </alternativeName>
</protein>
<evidence type="ECO:0000256" key="3">
    <source>
        <dbReference type="ARBA" id="ARBA00023242"/>
    </source>
</evidence>
<keyword evidence="6" id="KW-1185">Reference proteome</keyword>
<evidence type="ECO:0000313" key="6">
    <source>
        <dbReference type="Proteomes" id="UP000664203"/>
    </source>
</evidence>
<comment type="caution">
    <text evidence="5">The sequence shown here is derived from an EMBL/GenBank/DDBJ whole genome shotgun (WGS) entry which is preliminary data.</text>
</comment>
<comment type="subcellular location">
    <subcellularLocation>
        <location evidence="1 4">Nucleus</location>
    </subcellularLocation>
</comment>
<evidence type="ECO:0000256" key="1">
    <source>
        <dbReference type="ARBA" id="ARBA00004123"/>
    </source>
</evidence>
<dbReference type="Pfam" id="PF08612">
    <property type="entry name" value="Med20"/>
    <property type="match status" value="1"/>
</dbReference>
<dbReference type="Proteomes" id="UP000664203">
    <property type="component" value="Unassembled WGS sequence"/>
</dbReference>
<dbReference type="AlphaFoldDB" id="A0A8H3J441"/>
<dbReference type="InterPro" id="IPR013921">
    <property type="entry name" value="Mediator_Med20"/>
</dbReference>
<evidence type="ECO:0000313" key="5">
    <source>
        <dbReference type="EMBL" id="CAF9940163.1"/>
    </source>
</evidence>
<reference evidence="5" key="1">
    <citation type="submission" date="2021-03" db="EMBL/GenBank/DDBJ databases">
        <authorList>
            <person name="Tagirdzhanova G."/>
        </authorList>
    </citation>
    <scope>NUCLEOTIDE SEQUENCE</scope>
</reference>
<proteinExistence type="inferred from homology"/>
<organism evidence="5 6">
    <name type="scientific">Alectoria fallacina</name>
    <dbReference type="NCBI Taxonomy" id="1903189"/>
    <lineage>
        <taxon>Eukaryota</taxon>
        <taxon>Fungi</taxon>
        <taxon>Dikarya</taxon>
        <taxon>Ascomycota</taxon>
        <taxon>Pezizomycotina</taxon>
        <taxon>Lecanoromycetes</taxon>
        <taxon>OSLEUM clade</taxon>
        <taxon>Lecanoromycetidae</taxon>
        <taxon>Lecanorales</taxon>
        <taxon>Lecanorineae</taxon>
        <taxon>Parmeliaceae</taxon>
        <taxon>Alectoria</taxon>
    </lineage>
</organism>